<dbReference type="GO" id="GO:0005737">
    <property type="term" value="C:cytoplasm"/>
    <property type="evidence" value="ECO:0007669"/>
    <property type="project" value="UniProtKB-SubCell"/>
</dbReference>
<reference evidence="16 17" key="1">
    <citation type="submission" date="2017-01" db="EMBL/GenBank/DDBJ databases">
        <title>Draft genome sequence of Bacillus oleronius.</title>
        <authorList>
            <person name="Allam M."/>
        </authorList>
    </citation>
    <scope>NUCLEOTIDE SEQUENCE [LARGE SCALE GENOMIC DNA]</scope>
    <source>
        <strain evidence="16 17">DSM 9356</strain>
    </source>
</reference>
<feature type="domain" description="GHMP kinase C-terminal" evidence="15">
    <location>
        <begin position="201"/>
        <end position="279"/>
    </location>
</feature>
<dbReference type="GO" id="GO:0004413">
    <property type="term" value="F:homoserine kinase activity"/>
    <property type="evidence" value="ECO:0007669"/>
    <property type="project" value="UniProtKB-UniRule"/>
</dbReference>
<dbReference type="PRINTS" id="PR00958">
    <property type="entry name" value="HOMSERKINASE"/>
</dbReference>
<dbReference type="EMBL" id="MTLA01000075">
    <property type="protein sequence ID" value="OOP68876.1"/>
    <property type="molecule type" value="Genomic_DNA"/>
</dbReference>
<keyword evidence="6 13" id="KW-0808">Transferase</keyword>
<keyword evidence="13" id="KW-0963">Cytoplasm</keyword>
<feature type="binding site" evidence="13">
    <location>
        <begin position="88"/>
        <end position="98"/>
    </location>
    <ligand>
        <name>ATP</name>
        <dbReference type="ChEBI" id="CHEBI:30616"/>
    </ligand>
</feature>
<dbReference type="UniPathway" id="UPA00050">
    <property type="reaction ID" value="UER00064"/>
</dbReference>
<dbReference type="InterPro" id="IPR020568">
    <property type="entry name" value="Ribosomal_Su5_D2-typ_SF"/>
</dbReference>
<evidence type="ECO:0000256" key="7">
    <source>
        <dbReference type="ARBA" id="ARBA00022697"/>
    </source>
</evidence>
<dbReference type="InterPro" id="IPR000870">
    <property type="entry name" value="Homoserine_kinase"/>
</dbReference>
<dbReference type="InterPro" id="IPR006204">
    <property type="entry name" value="GHMP_kinase_N_dom"/>
</dbReference>
<keyword evidence="9 13" id="KW-0418">Kinase</keyword>
<comment type="catalytic activity">
    <reaction evidence="11 13">
        <text>L-homoserine + ATP = O-phospho-L-homoserine + ADP + H(+)</text>
        <dbReference type="Rhea" id="RHEA:13985"/>
        <dbReference type="ChEBI" id="CHEBI:15378"/>
        <dbReference type="ChEBI" id="CHEBI:30616"/>
        <dbReference type="ChEBI" id="CHEBI:57476"/>
        <dbReference type="ChEBI" id="CHEBI:57590"/>
        <dbReference type="ChEBI" id="CHEBI:456216"/>
        <dbReference type="EC" id="2.7.1.39"/>
    </reaction>
</comment>
<evidence type="ECO:0000256" key="8">
    <source>
        <dbReference type="ARBA" id="ARBA00022741"/>
    </source>
</evidence>
<name>A0A8E2I8S2_9BACI</name>
<evidence type="ECO:0000259" key="15">
    <source>
        <dbReference type="Pfam" id="PF08544"/>
    </source>
</evidence>
<dbReference type="Gene3D" id="3.30.230.10">
    <property type="match status" value="1"/>
</dbReference>
<dbReference type="SUPFAM" id="SSF54211">
    <property type="entry name" value="Ribosomal protein S5 domain 2-like"/>
    <property type="match status" value="1"/>
</dbReference>
<evidence type="ECO:0000313" key="16">
    <source>
        <dbReference type="EMBL" id="OOP68876.1"/>
    </source>
</evidence>
<dbReference type="AlphaFoldDB" id="A0A8E2I8S2"/>
<comment type="caution">
    <text evidence="16">The sequence shown here is derived from an EMBL/GenBank/DDBJ whole genome shotgun (WGS) entry which is preliminary data.</text>
</comment>
<feature type="domain" description="GHMP kinase N-terminal" evidence="14">
    <location>
        <begin position="59"/>
        <end position="141"/>
    </location>
</feature>
<keyword evidence="5 13" id="KW-0028">Amino-acid biosynthesis</keyword>
<evidence type="ECO:0000256" key="12">
    <source>
        <dbReference type="ARBA" id="ARBA00049954"/>
    </source>
</evidence>
<dbReference type="Proteomes" id="UP000189761">
    <property type="component" value="Unassembled WGS sequence"/>
</dbReference>
<evidence type="ECO:0000259" key="14">
    <source>
        <dbReference type="Pfam" id="PF00288"/>
    </source>
</evidence>
<accession>A0A8E2I8S2</accession>
<evidence type="ECO:0000256" key="5">
    <source>
        <dbReference type="ARBA" id="ARBA00022605"/>
    </source>
</evidence>
<evidence type="ECO:0000256" key="1">
    <source>
        <dbReference type="ARBA" id="ARBA00005015"/>
    </source>
</evidence>
<dbReference type="SUPFAM" id="SSF55060">
    <property type="entry name" value="GHMP Kinase, C-terminal domain"/>
    <property type="match status" value="1"/>
</dbReference>
<dbReference type="InterPro" id="IPR006203">
    <property type="entry name" value="GHMP_knse_ATP-bd_CS"/>
</dbReference>
<dbReference type="HAMAP" id="MF_00384">
    <property type="entry name" value="Homoser_kinase"/>
    <property type="match status" value="1"/>
</dbReference>
<dbReference type="InterPro" id="IPR014721">
    <property type="entry name" value="Ribsml_uS5_D2-typ_fold_subgr"/>
</dbReference>
<evidence type="ECO:0000256" key="10">
    <source>
        <dbReference type="ARBA" id="ARBA00022840"/>
    </source>
</evidence>
<dbReference type="Gene3D" id="3.30.70.890">
    <property type="entry name" value="GHMP kinase, C-terminal domain"/>
    <property type="match status" value="1"/>
</dbReference>
<dbReference type="GO" id="GO:0005524">
    <property type="term" value="F:ATP binding"/>
    <property type="evidence" value="ECO:0007669"/>
    <property type="project" value="UniProtKB-UniRule"/>
</dbReference>
<evidence type="ECO:0000256" key="2">
    <source>
        <dbReference type="ARBA" id="ARBA00007370"/>
    </source>
</evidence>
<dbReference type="Pfam" id="PF08544">
    <property type="entry name" value="GHMP_kinases_C"/>
    <property type="match status" value="1"/>
</dbReference>
<keyword evidence="10 13" id="KW-0067">ATP-binding</keyword>
<evidence type="ECO:0000256" key="4">
    <source>
        <dbReference type="ARBA" id="ARBA00017858"/>
    </source>
</evidence>
<dbReference type="InterPro" id="IPR036554">
    <property type="entry name" value="GHMP_kinase_C_sf"/>
</dbReference>
<keyword evidence="8 13" id="KW-0547">Nucleotide-binding</keyword>
<dbReference type="PROSITE" id="PS00627">
    <property type="entry name" value="GHMP_KINASES_ATP"/>
    <property type="match status" value="1"/>
</dbReference>
<organism evidence="16 17">
    <name type="scientific">Heyndrickxia oleronia</name>
    <dbReference type="NCBI Taxonomy" id="38875"/>
    <lineage>
        <taxon>Bacteria</taxon>
        <taxon>Bacillati</taxon>
        <taxon>Bacillota</taxon>
        <taxon>Bacilli</taxon>
        <taxon>Bacillales</taxon>
        <taxon>Bacillaceae</taxon>
        <taxon>Heyndrickxia</taxon>
    </lineage>
</organism>
<dbReference type="PIRSF" id="PIRSF000676">
    <property type="entry name" value="Homoser_kin"/>
    <property type="match status" value="1"/>
</dbReference>
<evidence type="ECO:0000256" key="13">
    <source>
        <dbReference type="HAMAP-Rule" id="MF_00384"/>
    </source>
</evidence>
<evidence type="ECO:0000256" key="6">
    <source>
        <dbReference type="ARBA" id="ARBA00022679"/>
    </source>
</evidence>
<comment type="function">
    <text evidence="12 13">Catalyzes the ATP-dependent phosphorylation of L-homoserine to L-homoserine phosphate.</text>
</comment>
<dbReference type="NCBIfam" id="TIGR00191">
    <property type="entry name" value="thrB"/>
    <property type="match status" value="1"/>
</dbReference>
<comment type="pathway">
    <text evidence="1 13">Amino-acid biosynthesis; L-threonine biosynthesis; L-threonine from L-aspartate: step 4/5.</text>
</comment>
<evidence type="ECO:0000256" key="11">
    <source>
        <dbReference type="ARBA" id="ARBA00049375"/>
    </source>
</evidence>
<comment type="similarity">
    <text evidence="2 13">Belongs to the GHMP kinase family. Homoserine kinase subfamily.</text>
</comment>
<gene>
    <name evidence="13" type="primary">thrB</name>
    <name evidence="16" type="ORF">BWZ43_08155</name>
</gene>
<sequence length="306" mass="33342">MKNEPFYLKVPGSTSNLGPGFDSIGLAINRYLYVSVQLSDQWDIHFINNEVPLPDIEENIIYNAAKYVSDFYKKELPPLTISMQSEIPLARGLGSSAAAIVAGIEIADNILELELSRTEKGHFASSFEGHPDNATASLWGGLTVSSHSNESTETIIGPTPEIDIIAMIPSFELKTKEARSVLPETLAFSKAIEGSSISNVLIAAIFQNNWELAGRMMERDIFHQPYRAALVPDLAKITALGHELGVYGTILSGAGPTIISFVPKNKGETIAKVISQTFNDYQYEILQPDSSGVTKVPSFPGNRQLI</sequence>
<dbReference type="PANTHER" id="PTHR20861:SF1">
    <property type="entry name" value="HOMOSERINE KINASE"/>
    <property type="match status" value="1"/>
</dbReference>
<dbReference type="InterPro" id="IPR013750">
    <property type="entry name" value="GHMP_kinase_C_dom"/>
</dbReference>
<dbReference type="RefSeq" id="WP_078109913.1">
    <property type="nucleotide sequence ID" value="NZ_CP065424.1"/>
</dbReference>
<dbReference type="Pfam" id="PF00288">
    <property type="entry name" value="GHMP_kinases_N"/>
    <property type="match status" value="1"/>
</dbReference>
<evidence type="ECO:0000256" key="9">
    <source>
        <dbReference type="ARBA" id="ARBA00022777"/>
    </source>
</evidence>
<dbReference type="GO" id="GO:0009088">
    <property type="term" value="P:threonine biosynthetic process"/>
    <property type="evidence" value="ECO:0007669"/>
    <property type="project" value="UniProtKB-UniRule"/>
</dbReference>
<evidence type="ECO:0000256" key="3">
    <source>
        <dbReference type="ARBA" id="ARBA00012078"/>
    </source>
</evidence>
<comment type="subcellular location">
    <subcellularLocation>
        <location evidence="13">Cytoplasm</location>
    </subcellularLocation>
</comment>
<protein>
    <recommendedName>
        <fullName evidence="4 13">Homoserine kinase</fullName>
        <shortName evidence="13">HK</shortName>
        <shortName evidence="13">HSK</shortName>
        <ecNumber evidence="3 13">2.7.1.39</ecNumber>
    </recommendedName>
</protein>
<keyword evidence="17" id="KW-1185">Reference proteome</keyword>
<keyword evidence="7 13" id="KW-0791">Threonine biosynthesis</keyword>
<proteinExistence type="inferred from homology"/>
<dbReference type="PANTHER" id="PTHR20861">
    <property type="entry name" value="HOMOSERINE/4-DIPHOSPHOCYTIDYL-2-C-METHYL-D-ERYTHRITOL KINASE"/>
    <property type="match status" value="1"/>
</dbReference>
<dbReference type="EC" id="2.7.1.39" evidence="3 13"/>
<evidence type="ECO:0000313" key="17">
    <source>
        <dbReference type="Proteomes" id="UP000189761"/>
    </source>
</evidence>